<dbReference type="STRING" id="485916.Dtox_3769"/>
<dbReference type="RefSeq" id="WP_015759160.1">
    <property type="nucleotide sequence ID" value="NC_013216.1"/>
</dbReference>
<name>C8VX80_DESAS</name>
<evidence type="ECO:0000256" key="6">
    <source>
        <dbReference type="ARBA" id="ARBA00022806"/>
    </source>
</evidence>
<dbReference type="Pfam" id="PF22590">
    <property type="entry name" value="Cas3-like_C_2"/>
    <property type="match status" value="1"/>
</dbReference>
<evidence type="ECO:0000256" key="4">
    <source>
        <dbReference type="ARBA" id="ARBA00022741"/>
    </source>
</evidence>
<keyword evidence="7" id="KW-0067">ATP-binding</keyword>
<dbReference type="InterPro" id="IPR027417">
    <property type="entry name" value="P-loop_NTPase"/>
</dbReference>
<evidence type="ECO:0000256" key="5">
    <source>
        <dbReference type="ARBA" id="ARBA00022801"/>
    </source>
</evidence>
<dbReference type="GO" id="GO:0051607">
    <property type="term" value="P:defense response to virus"/>
    <property type="evidence" value="ECO:0007669"/>
    <property type="project" value="UniProtKB-KW"/>
</dbReference>
<gene>
    <name evidence="10" type="ordered locus">Dtox_3769</name>
</gene>
<proteinExistence type="inferred from homology"/>
<comment type="similarity">
    <text evidence="2">In the central section; belongs to the CRISPR-associated helicase Cas3 family.</text>
</comment>
<dbReference type="PROSITE" id="PS51643">
    <property type="entry name" value="HD_CAS3"/>
    <property type="match status" value="1"/>
</dbReference>
<keyword evidence="4" id="KW-0547">Nucleotide-binding</keyword>
<dbReference type="GO" id="GO:0016787">
    <property type="term" value="F:hydrolase activity"/>
    <property type="evidence" value="ECO:0007669"/>
    <property type="project" value="UniProtKB-KW"/>
</dbReference>
<protein>
    <submittedName>
        <fullName evidence="10">CRISPR-associated HD domain protein</fullName>
    </submittedName>
</protein>
<dbReference type="GO" id="GO:0004386">
    <property type="term" value="F:helicase activity"/>
    <property type="evidence" value="ECO:0007669"/>
    <property type="project" value="UniProtKB-KW"/>
</dbReference>
<feature type="domain" description="HD Cas3-type" evidence="9">
    <location>
        <begin position="11"/>
        <end position="197"/>
    </location>
</feature>
<keyword evidence="11" id="KW-1185">Reference proteome</keyword>
<evidence type="ECO:0000256" key="7">
    <source>
        <dbReference type="ARBA" id="ARBA00022840"/>
    </source>
</evidence>
<evidence type="ECO:0000313" key="11">
    <source>
        <dbReference type="Proteomes" id="UP000002217"/>
    </source>
</evidence>
<dbReference type="EMBL" id="CP001720">
    <property type="protein sequence ID" value="ACV64476.1"/>
    <property type="molecule type" value="Genomic_DNA"/>
</dbReference>
<dbReference type="Gene3D" id="1.10.3210.30">
    <property type="match status" value="1"/>
</dbReference>
<dbReference type="NCBIfam" id="TIGR01596">
    <property type="entry name" value="cas3_HD"/>
    <property type="match status" value="1"/>
</dbReference>
<dbReference type="Proteomes" id="UP000002217">
    <property type="component" value="Chromosome"/>
</dbReference>
<dbReference type="eggNOG" id="COG1203">
    <property type="taxonomic scope" value="Bacteria"/>
</dbReference>
<evidence type="ECO:0000256" key="8">
    <source>
        <dbReference type="ARBA" id="ARBA00023118"/>
    </source>
</evidence>
<dbReference type="HOGENOM" id="CLU_009347_1_1_9"/>
<dbReference type="InterPro" id="IPR054712">
    <property type="entry name" value="Cas3-like_dom"/>
</dbReference>
<dbReference type="InterPro" id="IPR038257">
    <property type="entry name" value="CRISPR-assoc_Cas3_HD_sf"/>
</dbReference>
<dbReference type="GO" id="GO:0046872">
    <property type="term" value="F:metal ion binding"/>
    <property type="evidence" value="ECO:0007669"/>
    <property type="project" value="UniProtKB-KW"/>
</dbReference>
<accession>C8VX80</accession>
<dbReference type="SUPFAM" id="SSF52540">
    <property type="entry name" value="P-loop containing nucleoside triphosphate hydrolases"/>
    <property type="match status" value="1"/>
</dbReference>
<keyword evidence="5" id="KW-0378">Hydrolase</keyword>
<keyword evidence="6" id="KW-0347">Helicase</keyword>
<organism evidence="10 11">
    <name type="scientific">Desulfofarcimen acetoxidans (strain ATCC 49208 / DSM 771 / KCTC 5769 / VKM B-1644 / 5575)</name>
    <name type="common">Desulfotomaculum acetoxidans</name>
    <dbReference type="NCBI Taxonomy" id="485916"/>
    <lineage>
        <taxon>Bacteria</taxon>
        <taxon>Bacillati</taxon>
        <taxon>Bacillota</taxon>
        <taxon>Clostridia</taxon>
        <taxon>Eubacteriales</taxon>
        <taxon>Peptococcaceae</taxon>
        <taxon>Desulfofarcimen</taxon>
    </lineage>
</organism>
<dbReference type="KEGG" id="dae:Dtox_3769"/>
<keyword evidence="3" id="KW-0479">Metal-binding</keyword>
<evidence type="ECO:0000313" key="10">
    <source>
        <dbReference type="EMBL" id="ACV64476.1"/>
    </source>
</evidence>
<sequence>MFDLLAKKAPGRNTYQTLTGHTIDDIKVLACYINENKSSLQRFARDFTIDYEELCNIIFLALFFHDLGKATQEYQKNIITGQVNLNVSHPFFAMPFTQTNLPKESELLLRCLVLSHHNQLYDYIYRRVPIKPRVNYHFEQITAFIESYAEIYRQYLENMFKLRYHPISEYPAYIYSNNQRDHIFSLITSTRYDIDNLEDKVKFKAIYCYLLSIMKYCDQQSSKAFSQNCLQPETIYDQVFDPGNLAGSAQILKNTLPPVVSLKACCDELTTGQFNLFLAPINRNRRELVVQQALMLANREHRSRIIYVLPYQLASEPIFEWLKDIFGSANVGLIHTMSYYVKEQLIPNELKQKGDQGRDTARNLRYGDRIFDKQVTVTTIDHLVYTMVHGYKQSDFALGKLLNSVIIFEGFNPNSCSSQRYLLDCIKLLWKMKIPCLGATSFVPGQFQNYIYQNHNCRIFDLHNSDQKFQCKITEKTLEGNKDEYIRLYHQGKKQLIFCDNIFQAQRLFLKLKKLLFNSNVYLCHSVYSSHDRYYSPTSKHKQISKLDKLPGPWVIVATQAILAYTFDINCDTVHTGTKSLECLLHRINTLYQPGRGTDQTAYIYPGQQGINQETDWDELHDRCFSFSQITQLYYQNKFSTESSSATNLAKVFNYCTLFGYSPQEVRQAAGNRKQIQMWNEKQYKMDVIPECVWDPYLHKNPEMADSLYIKLPYYWYIKYPQYFYHDDGFFKSFMICKLSYNSEMGLDLRKIQKEDNDALWV</sequence>
<evidence type="ECO:0000256" key="1">
    <source>
        <dbReference type="ARBA" id="ARBA00006847"/>
    </source>
</evidence>
<keyword evidence="8" id="KW-0051">Antiviral defense</keyword>
<dbReference type="OrthoDB" id="9810236at2"/>
<evidence type="ECO:0000256" key="2">
    <source>
        <dbReference type="ARBA" id="ARBA00009046"/>
    </source>
</evidence>
<dbReference type="Pfam" id="PF18019">
    <property type="entry name" value="Cas3_HD"/>
    <property type="match status" value="1"/>
</dbReference>
<evidence type="ECO:0000256" key="3">
    <source>
        <dbReference type="ARBA" id="ARBA00022723"/>
    </source>
</evidence>
<dbReference type="InterPro" id="IPR006483">
    <property type="entry name" value="CRISPR-assoc_Cas3_HD"/>
</dbReference>
<dbReference type="GO" id="GO:0005524">
    <property type="term" value="F:ATP binding"/>
    <property type="evidence" value="ECO:0007669"/>
    <property type="project" value="UniProtKB-KW"/>
</dbReference>
<dbReference type="AlphaFoldDB" id="C8VX80"/>
<comment type="similarity">
    <text evidence="1">In the N-terminal section; belongs to the CRISPR-associated nuclease Cas3-HD family.</text>
</comment>
<reference evidence="10 11" key="1">
    <citation type="journal article" date="2009" name="Stand. Genomic Sci.">
        <title>Complete genome sequence of Desulfotomaculum acetoxidans type strain (5575).</title>
        <authorList>
            <person name="Spring S."/>
            <person name="Lapidus A."/>
            <person name="Schroder M."/>
            <person name="Gleim D."/>
            <person name="Sims D."/>
            <person name="Meincke L."/>
            <person name="Glavina Del Rio T."/>
            <person name="Tice H."/>
            <person name="Copeland A."/>
            <person name="Cheng J.F."/>
            <person name="Lucas S."/>
            <person name="Chen F."/>
            <person name="Nolan M."/>
            <person name="Bruce D."/>
            <person name="Goodwin L."/>
            <person name="Pitluck S."/>
            <person name="Ivanova N."/>
            <person name="Mavromatis K."/>
            <person name="Mikhailova N."/>
            <person name="Pati A."/>
            <person name="Chen A."/>
            <person name="Palaniappan K."/>
            <person name="Land M."/>
            <person name="Hauser L."/>
            <person name="Chang Y.J."/>
            <person name="Jeffries C.D."/>
            <person name="Chain P."/>
            <person name="Saunders E."/>
            <person name="Brettin T."/>
            <person name="Detter J.C."/>
            <person name="Goker M."/>
            <person name="Bristow J."/>
            <person name="Eisen J.A."/>
            <person name="Markowitz V."/>
            <person name="Hugenholtz P."/>
            <person name="Kyrpides N.C."/>
            <person name="Klenk H.P."/>
            <person name="Han C."/>
        </authorList>
    </citation>
    <scope>NUCLEOTIDE SEQUENCE [LARGE SCALE GENOMIC DNA]</scope>
    <source>
        <strain evidence="11">ATCC 49208 / DSM 771 / VKM B-1644</strain>
    </source>
</reference>
<evidence type="ECO:0000259" key="9">
    <source>
        <dbReference type="PROSITE" id="PS51643"/>
    </source>
</evidence>
<dbReference type="CDD" id="cd09641">
    <property type="entry name" value="Cas3''_I"/>
    <property type="match status" value="1"/>
</dbReference>